<organism evidence="1">
    <name type="scientific">Vibrio cholerae</name>
    <dbReference type="NCBI Taxonomy" id="666"/>
    <lineage>
        <taxon>Bacteria</taxon>
        <taxon>Pseudomonadati</taxon>
        <taxon>Pseudomonadota</taxon>
        <taxon>Gammaproteobacteria</taxon>
        <taxon>Vibrionales</taxon>
        <taxon>Vibrionaceae</taxon>
        <taxon>Vibrio</taxon>
    </lineage>
</organism>
<protein>
    <submittedName>
        <fullName evidence="1">Uncharacterized protein</fullName>
    </submittedName>
</protein>
<dbReference type="EMBL" id="MF374350">
    <property type="protein sequence ID" value="AWK60011.1"/>
    <property type="molecule type" value="Genomic_DNA"/>
</dbReference>
<evidence type="ECO:0000313" key="1">
    <source>
        <dbReference type="EMBL" id="AWK60011.1"/>
    </source>
</evidence>
<accession>A0A2U8JDS3</accession>
<dbReference type="RefSeq" id="WP_000182007.1">
    <property type="nucleotide sequence ID" value="NZ_CP010812.1"/>
</dbReference>
<dbReference type="AlphaFoldDB" id="A0A2U8JDS3"/>
<reference evidence="1" key="1">
    <citation type="submission" date="2017-06" db="EMBL/GenBank/DDBJ databases">
        <title>T3SS gene cluster in Vibrio cholerae nonO1/nonO139 isolated in Russia.</title>
        <authorList>
            <person name="Monakhova E.V."/>
            <person name="Omel'chuk E.V."/>
            <person name="Pisanov R.V."/>
            <person name="Arkhangel'skaya I.V."/>
        </authorList>
    </citation>
    <scope>NUCLEOTIDE SEQUENCE</scope>
    <source>
        <strain evidence="1">R-9771</strain>
    </source>
</reference>
<sequence length="103" mass="10630">MTNISTFSLTGAQDAAQNSWADDAALKTTEVGTAFEAFVAAADDKVEKFITANADAATGELSLSAGQSLQLQRLMGDQSIAVQTGTSTLKSIKDSISSAARNI</sequence>
<dbReference type="KEGG" id="vcz:VAB027_2408"/>
<proteinExistence type="predicted"/>
<name>A0A2U8JDS3_VIBCL</name>